<evidence type="ECO:0000313" key="3">
    <source>
        <dbReference type="Proteomes" id="UP000886744"/>
    </source>
</evidence>
<organism evidence="2 3">
    <name type="scientific">Candidatus Coprenecus avistercoris</name>
    <dbReference type="NCBI Taxonomy" id="2840730"/>
    <lineage>
        <taxon>Bacteria</taxon>
        <taxon>Pseudomonadati</taxon>
        <taxon>Bacteroidota</taxon>
        <taxon>Bacteroidia</taxon>
        <taxon>Bacteroidales</taxon>
        <taxon>Rikenellaceae</taxon>
        <taxon>Rikenellaceae incertae sedis</taxon>
        <taxon>Candidatus Coprenecus</taxon>
    </lineage>
</organism>
<proteinExistence type="predicted"/>
<feature type="chain" id="PRO_5039435997" evidence="1">
    <location>
        <begin position="22"/>
        <end position="374"/>
    </location>
</feature>
<evidence type="ECO:0000313" key="2">
    <source>
        <dbReference type="EMBL" id="HIR61974.1"/>
    </source>
</evidence>
<sequence length="374" mass="40959">MKLRIITVPVLAGIMALTATGQNVNRLEKGQTPPDGVVIYSLPQTSVHLTVEAVCETFTPGPYSGYAKKYLGIDVPQEASTTYTLSNVRMTPYLEADRSCSYIVNLDGLLGEASPASFFEFSSQGLLLLSDENKGSGNSWRFPSIAPGTEVLSSEATANLTSTETTLYRTVRNDQGGYDRVAVRQSQVVEKSPEKKAQEAAAMILSLRENRINIITGNTDATFSGDALRAAVEEIGRLENEYMALFTGTTVSSVQEMSFEVVPQAGKEEELVIAFRISDTHGLLPQDNISGRPIVMEISPEDAEDFYSEQVIGEVEARKPRAKHEAALRGNIFYRIPAICTVRIIDGQDLILKSRIPVYQKGEDLTFPVHVLVK</sequence>
<accession>A0A9D1J6C5</accession>
<feature type="signal peptide" evidence="1">
    <location>
        <begin position="1"/>
        <end position="21"/>
    </location>
</feature>
<comment type="caution">
    <text evidence="2">The sequence shown here is derived from an EMBL/GenBank/DDBJ whole genome shotgun (WGS) entry which is preliminary data.</text>
</comment>
<reference evidence="2" key="1">
    <citation type="submission" date="2020-10" db="EMBL/GenBank/DDBJ databases">
        <authorList>
            <person name="Gilroy R."/>
        </authorList>
    </citation>
    <scope>NUCLEOTIDE SEQUENCE</scope>
    <source>
        <strain evidence="2">ChiHjej13B12-12457</strain>
    </source>
</reference>
<dbReference type="AlphaFoldDB" id="A0A9D1J6C5"/>
<reference evidence="2" key="2">
    <citation type="journal article" date="2021" name="PeerJ">
        <title>Extensive microbial diversity within the chicken gut microbiome revealed by metagenomics and culture.</title>
        <authorList>
            <person name="Gilroy R."/>
            <person name="Ravi A."/>
            <person name="Getino M."/>
            <person name="Pursley I."/>
            <person name="Horton D.L."/>
            <person name="Alikhan N.F."/>
            <person name="Baker D."/>
            <person name="Gharbi K."/>
            <person name="Hall N."/>
            <person name="Watson M."/>
            <person name="Adriaenssens E.M."/>
            <person name="Foster-Nyarko E."/>
            <person name="Jarju S."/>
            <person name="Secka A."/>
            <person name="Antonio M."/>
            <person name="Oren A."/>
            <person name="Chaudhuri R.R."/>
            <person name="La Ragione R."/>
            <person name="Hildebrand F."/>
            <person name="Pallen M.J."/>
        </authorList>
    </citation>
    <scope>NUCLEOTIDE SEQUENCE</scope>
    <source>
        <strain evidence="2">ChiHjej13B12-12457</strain>
    </source>
</reference>
<dbReference type="InterPro" id="IPR032265">
    <property type="entry name" value="DUF4831"/>
</dbReference>
<dbReference type="Proteomes" id="UP000886744">
    <property type="component" value="Unassembled WGS sequence"/>
</dbReference>
<protein>
    <submittedName>
        <fullName evidence="2">DUF4831 family protein</fullName>
    </submittedName>
</protein>
<name>A0A9D1J6C5_9BACT</name>
<dbReference type="Pfam" id="PF16115">
    <property type="entry name" value="DUF4831"/>
    <property type="match status" value="2"/>
</dbReference>
<keyword evidence="1" id="KW-0732">Signal</keyword>
<gene>
    <name evidence="2" type="ORF">IAC94_00415</name>
</gene>
<dbReference type="EMBL" id="DVHI01000009">
    <property type="protein sequence ID" value="HIR61974.1"/>
    <property type="molecule type" value="Genomic_DNA"/>
</dbReference>
<evidence type="ECO:0000256" key="1">
    <source>
        <dbReference type="SAM" id="SignalP"/>
    </source>
</evidence>